<dbReference type="AlphaFoldDB" id="A0A941GRH4"/>
<sequence>MNHPLYVAFIWHQHQPLYKSRTAGKYRLPWVRLHGTKDYLDLVLILEKYPKLHQTVNLVPSLILQLEDYVAGTAFDPYLELALTPENQLNEQQKEYIICHFFDGNHRTLIDPHPRYASLYEQRQEQGNTWCKENWTNQDFSDLLAWHNLAWFDPIFGDDSEIATWLKQGKDFTLSDRQRIYSKQREIISRIIPQHRQMQETGQLEITTTPYTHPILPLLADTNAGRVAVPEMVLPQQRFQWSEDIPRHLKKSWEMYVERFGRQPRGLWPSEQSVSPEILPYIAKEGFKWICSDEAVLGWSLKHFFHRDGAGNVYEPELLYQPYRLETPHGDLAIVFRDHRLSDLIGFTYGGMKPESAAKDLVGHLEAIHRNYKEKENQKQPWLVTIALDGENCWEFYQQDGLPFLENLYQRLSDQDEIKLVTVSEFVEQFPPSVTIPNLHSGSWVDGSFTTWIGDRAKNRAWDLLTAAREVLAKHPEATAENNPEAWEALYAAEGSDWFWWFGEGHSSNQDAMFDQLFREHLCGIYQALNEPVPPNIYRPIEAHEAQDNLQPQSFIHPIIDGIGDEQDWDKAGKIEIGGARGTMHQSSLVQRLFYGWDHINFYLRLDFKTGVTPGKDLPPQLHLLWFYPGVMHHNSPAPLSGVPDEAPLNYLFRHHLGINLCTDTVWLEEAGQDYQWHSRLSRAEVAFDKCLELAVPWADLQIEPDVNLRLMAVLADNGEFRTYLPENGLVVLQAP</sequence>
<comment type="caution">
    <text evidence="5">The sequence shown here is derived from an EMBL/GenBank/DDBJ whole genome shotgun (WGS) entry which is preliminary data.</text>
</comment>
<comment type="similarity">
    <text evidence="1 3">Belongs to the glycosyl hydrolase 57 family.</text>
</comment>
<gene>
    <name evidence="5" type="ORF">DSM107014_11470</name>
</gene>
<organism evidence="5 6">
    <name type="scientific">Gomphosphaeria aponina SAG 52.96 = DSM 107014</name>
    <dbReference type="NCBI Taxonomy" id="1521640"/>
    <lineage>
        <taxon>Bacteria</taxon>
        <taxon>Bacillati</taxon>
        <taxon>Cyanobacteriota</taxon>
        <taxon>Cyanophyceae</taxon>
        <taxon>Oscillatoriophycideae</taxon>
        <taxon>Chroococcales</taxon>
        <taxon>Gomphosphaeriaceae</taxon>
        <taxon>Gomphosphaeria</taxon>
    </lineage>
</organism>
<protein>
    <submittedName>
        <fullName evidence="5">Glycoside hydrolase</fullName>
    </submittedName>
</protein>
<dbReference type="PANTHER" id="PTHR36306">
    <property type="entry name" value="ALPHA-AMYLASE-RELATED-RELATED"/>
    <property type="match status" value="1"/>
</dbReference>
<dbReference type="CDD" id="cd10796">
    <property type="entry name" value="GH57N_APU"/>
    <property type="match status" value="1"/>
</dbReference>
<dbReference type="Pfam" id="PF03065">
    <property type="entry name" value="Glyco_hydro_57"/>
    <property type="match status" value="1"/>
</dbReference>
<dbReference type="InterPro" id="IPR011330">
    <property type="entry name" value="Glyco_hydro/deAcase_b/a-brl"/>
</dbReference>
<evidence type="ECO:0000256" key="2">
    <source>
        <dbReference type="ARBA" id="ARBA00023277"/>
    </source>
</evidence>
<evidence type="ECO:0000256" key="3">
    <source>
        <dbReference type="RuleBase" id="RU361196"/>
    </source>
</evidence>
<proteinExistence type="inferred from homology"/>
<evidence type="ECO:0000313" key="5">
    <source>
        <dbReference type="EMBL" id="MBR8828499.1"/>
    </source>
</evidence>
<dbReference type="InterPro" id="IPR027291">
    <property type="entry name" value="Glyco_hydro_38_N_sf"/>
</dbReference>
<dbReference type="InterPro" id="IPR052046">
    <property type="entry name" value="GH57_Enzymes"/>
</dbReference>
<name>A0A941GRH4_9CHRO</name>
<dbReference type="Proteomes" id="UP000767446">
    <property type="component" value="Unassembled WGS sequence"/>
</dbReference>
<dbReference type="GO" id="GO:0005975">
    <property type="term" value="P:carbohydrate metabolic process"/>
    <property type="evidence" value="ECO:0007669"/>
    <property type="project" value="InterPro"/>
</dbReference>
<evidence type="ECO:0000256" key="1">
    <source>
        <dbReference type="ARBA" id="ARBA00006821"/>
    </source>
</evidence>
<dbReference type="PANTHER" id="PTHR36306:SF1">
    <property type="entry name" value="ALPHA-AMYLASE-RELATED"/>
    <property type="match status" value="1"/>
</dbReference>
<evidence type="ECO:0000259" key="4">
    <source>
        <dbReference type="Pfam" id="PF03065"/>
    </source>
</evidence>
<dbReference type="SUPFAM" id="SSF88713">
    <property type="entry name" value="Glycoside hydrolase/deacetylase"/>
    <property type="match status" value="1"/>
</dbReference>
<accession>A0A941GRH4</accession>
<dbReference type="CDD" id="cd00241">
    <property type="entry name" value="DOMON_like"/>
    <property type="match status" value="1"/>
</dbReference>
<keyword evidence="2 3" id="KW-0119">Carbohydrate metabolism</keyword>
<evidence type="ECO:0000313" key="6">
    <source>
        <dbReference type="Proteomes" id="UP000767446"/>
    </source>
</evidence>
<dbReference type="Gene3D" id="3.20.110.10">
    <property type="entry name" value="Glycoside hydrolase 38, N terminal domain"/>
    <property type="match status" value="1"/>
</dbReference>
<dbReference type="GO" id="GO:0016787">
    <property type="term" value="F:hydrolase activity"/>
    <property type="evidence" value="ECO:0007669"/>
    <property type="project" value="UniProtKB-KW"/>
</dbReference>
<reference evidence="5" key="1">
    <citation type="submission" date="2021-02" db="EMBL/GenBank/DDBJ databases">
        <title>Metagenome analyses of Stigonema ocellatum DSM 106950, Chlorogloea purpurea SAG 13.99 and Gomphosphaeria aponina DSM 107014.</title>
        <authorList>
            <person name="Marter P."/>
            <person name="Huang S."/>
        </authorList>
    </citation>
    <scope>NUCLEOTIDE SEQUENCE</scope>
    <source>
        <strain evidence="5">JP213</strain>
    </source>
</reference>
<dbReference type="InterPro" id="IPR004300">
    <property type="entry name" value="Glyco_hydro_57_N"/>
</dbReference>
<keyword evidence="5" id="KW-0378">Hydrolase</keyword>
<dbReference type="EMBL" id="JADQBC010000073">
    <property type="protein sequence ID" value="MBR8828499.1"/>
    <property type="molecule type" value="Genomic_DNA"/>
</dbReference>
<feature type="domain" description="Glycoside hydrolase family 57 N-terminal" evidence="4">
    <location>
        <begin position="8"/>
        <end position="436"/>
    </location>
</feature>